<dbReference type="GeneID" id="95376893"/>
<feature type="domain" description="Fe/B12 periplasmic-binding" evidence="7">
    <location>
        <begin position="76"/>
        <end position="333"/>
    </location>
</feature>
<feature type="chain" id="PRO_5019364314" evidence="6">
    <location>
        <begin position="31"/>
        <end position="333"/>
    </location>
</feature>
<accession>A0A410WYV4</accession>
<comment type="similarity">
    <text evidence="2">Belongs to the bacterial solute-binding protein 8 family.</text>
</comment>
<dbReference type="RefSeq" id="WP_042226932.1">
    <property type="nucleotide sequence ID" value="NZ_CP026520.1"/>
</dbReference>
<gene>
    <name evidence="8" type="ORF">M5X16_12745</name>
    <name evidence="9" type="ORF">PC41400_19040</name>
</gene>
<dbReference type="OrthoDB" id="2417096at2"/>
<dbReference type="GO" id="GO:1901678">
    <property type="term" value="P:iron coordination entity transport"/>
    <property type="evidence" value="ECO:0007669"/>
    <property type="project" value="UniProtKB-ARBA"/>
</dbReference>
<dbReference type="PANTHER" id="PTHR30532:SF29">
    <property type="entry name" value="FE(3+) DICITRATE-BINDING PERIPLASMIC PROTEIN"/>
    <property type="match status" value="1"/>
</dbReference>
<evidence type="ECO:0000313" key="8">
    <source>
        <dbReference type="EMBL" id="MCY9596642.1"/>
    </source>
</evidence>
<name>A0A410WYV4_9BACL</name>
<dbReference type="EMBL" id="CP026520">
    <property type="protein sequence ID" value="QAV19646.1"/>
    <property type="molecule type" value="Genomic_DNA"/>
</dbReference>
<protein>
    <submittedName>
        <fullName evidence="9">ABC transporter substrate-binding protein</fullName>
    </submittedName>
</protein>
<evidence type="ECO:0000256" key="4">
    <source>
        <dbReference type="ARBA" id="ARBA00022729"/>
    </source>
</evidence>
<dbReference type="EMBL" id="JAMDMJ010000013">
    <property type="protein sequence ID" value="MCY9596642.1"/>
    <property type="molecule type" value="Genomic_DNA"/>
</dbReference>
<feature type="signal peptide" evidence="6">
    <location>
        <begin position="1"/>
        <end position="30"/>
    </location>
</feature>
<organism evidence="9 10">
    <name type="scientific">Paenibacillus chitinolyticus</name>
    <dbReference type="NCBI Taxonomy" id="79263"/>
    <lineage>
        <taxon>Bacteria</taxon>
        <taxon>Bacillati</taxon>
        <taxon>Bacillota</taxon>
        <taxon>Bacilli</taxon>
        <taxon>Bacillales</taxon>
        <taxon>Paenibacillaceae</taxon>
        <taxon>Paenibacillus</taxon>
    </lineage>
</organism>
<dbReference type="PANTHER" id="PTHR30532">
    <property type="entry name" value="IRON III DICITRATE-BINDING PERIPLASMIC PROTEIN"/>
    <property type="match status" value="1"/>
</dbReference>
<feature type="region of interest" description="Disordered" evidence="5">
    <location>
        <begin position="35"/>
        <end position="60"/>
    </location>
</feature>
<evidence type="ECO:0000313" key="10">
    <source>
        <dbReference type="Proteomes" id="UP000288943"/>
    </source>
</evidence>
<evidence type="ECO:0000256" key="1">
    <source>
        <dbReference type="ARBA" id="ARBA00004196"/>
    </source>
</evidence>
<reference evidence="9 10" key="1">
    <citation type="submission" date="2018-01" db="EMBL/GenBank/DDBJ databases">
        <title>The whole genome sequencing and assembly of Paenibacillus chitinolyticus KCCM 41400 strain.</title>
        <authorList>
            <person name="Kim J.-Y."/>
            <person name="Park M.-K."/>
            <person name="Lee Y.-J."/>
            <person name="Yi H."/>
            <person name="Bahn Y.-S."/>
            <person name="Kim J.F."/>
            <person name="Lee D.-W."/>
        </authorList>
    </citation>
    <scope>NUCLEOTIDE SEQUENCE [LARGE SCALE GENOMIC DNA]</scope>
    <source>
        <strain evidence="9 10">KCCM 41400</strain>
    </source>
</reference>
<reference evidence="8 11" key="2">
    <citation type="submission" date="2022-05" db="EMBL/GenBank/DDBJ databases">
        <title>Genome Sequencing of Bee-Associated Microbes.</title>
        <authorList>
            <person name="Dunlap C."/>
        </authorList>
    </citation>
    <scope>NUCLEOTIDE SEQUENCE [LARGE SCALE GENOMIC DNA]</scope>
    <source>
        <strain evidence="8 11">NRRL B-23120</strain>
    </source>
</reference>
<evidence type="ECO:0000313" key="9">
    <source>
        <dbReference type="EMBL" id="QAV19646.1"/>
    </source>
</evidence>
<proteinExistence type="inferred from homology"/>
<dbReference type="GO" id="GO:0030288">
    <property type="term" value="C:outer membrane-bounded periplasmic space"/>
    <property type="evidence" value="ECO:0007669"/>
    <property type="project" value="TreeGrafter"/>
</dbReference>
<dbReference type="Proteomes" id="UP000288943">
    <property type="component" value="Chromosome"/>
</dbReference>
<keyword evidence="4 6" id="KW-0732">Signal</keyword>
<evidence type="ECO:0000313" key="11">
    <source>
        <dbReference type="Proteomes" id="UP001527202"/>
    </source>
</evidence>
<dbReference type="CDD" id="cd01146">
    <property type="entry name" value="FhuD"/>
    <property type="match status" value="1"/>
</dbReference>
<dbReference type="Gene3D" id="3.40.50.1980">
    <property type="entry name" value="Nitrogenase molybdenum iron protein domain"/>
    <property type="match status" value="2"/>
</dbReference>
<keyword evidence="11" id="KW-1185">Reference proteome</keyword>
<evidence type="ECO:0000259" key="7">
    <source>
        <dbReference type="PROSITE" id="PS50983"/>
    </source>
</evidence>
<dbReference type="InterPro" id="IPR002491">
    <property type="entry name" value="ABC_transptr_periplasmic_BD"/>
</dbReference>
<evidence type="ECO:0000256" key="2">
    <source>
        <dbReference type="ARBA" id="ARBA00008814"/>
    </source>
</evidence>
<keyword evidence="3" id="KW-0813">Transport</keyword>
<dbReference type="PROSITE" id="PS51257">
    <property type="entry name" value="PROKAR_LIPOPROTEIN"/>
    <property type="match status" value="1"/>
</dbReference>
<evidence type="ECO:0000256" key="5">
    <source>
        <dbReference type="SAM" id="MobiDB-lite"/>
    </source>
</evidence>
<dbReference type="Pfam" id="PF01497">
    <property type="entry name" value="Peripla_BP_2"/>
    <property type="match status" value="1"/>
</dbReference>
<dbReference type="SUPFAM" id="SSF53807">
    <property type="entry name" value="Helical backbone' metal receptor"/>
    <property type="match status" value="1"/>
</dbReference>
<dbReference type="InterPro" id="IPR051313">
    <property type="entry name" value="Bact_iron-sidero_bind"/>
</dbReference>
<dbReference type="PROSITE" id="PS50983">
    <property type="entry name" value="FE_B12_PBP"/>
    <property type="match status" value="1"/>
</dbReference>
<evidence type="ECO:0000256" key="6">
    <source>
        <dbReference type="SAM" id="SignalP"/>
    </source>
</evidence>
<feature type="compositionally biased region" description="Low complexity" evidence="5">
    <location>
        <begin position="43"/>
        <end position="53"/>
    </location>
</feature>
<dbReference type="Proteomes" id="UP001527202">
    <property type="component" value="Unassembled WGS sequence"/>
</dbReference>
<evidence type="ECO:0000256" key="3">
    <source>
        <dbReference type="ARBA" id="ARBA00022448"/>
    </source>
</evidence>
<sequence>MRNSFGILNKIVTVKVLAVICTALMLTACGANPNAGSADGKAGDTSASAAPTGAAGGQERTFTDEFGHTVKVPASPKRVFAPYLEDSLTKLGVTPVAQWSAGGQGNSYLKEKLSQVPKLDFSSGAPSPEVVTELQPDLIILQTESYASNGVYEKYSKIAPTYVFKNASSDPAASLSKLGELLGKTEEAKQALQAHDKKVQEAKAKLQQAAPGKKAAVIRFASRGVSLMGGKYLAGAVIHDKLGFGMSKLVDGKNSAAISLEVLPDLDVDYIFMMNQYGQGTERMKEITDSPFWKKIPAVQAGHAYEVNSEYWLGSGMIADEMMIDDVVKLIAK</sequence>
<comment type="subcellular location">
    <subcellularLocation>
        <location evidence="1">Cell envelope</location>
    </subcellularLocation>
</comment>
<dbReference type="AlphaFoldDB" id="A0A410WYV4"/>
<dbReference type="KEGG" id="pchi:PC41400_19040"/>